<protein>
    <recommendedName>
        <fullName evidence="5">Methyltransferase domain-containing protein</fullName>
    </recommendedName>
</protein>
<evidence type="ECO:0000313" key="7">
    <source>
        <dbReference type="Proteomes" id="UP000215086"/>
    </source>
</evidence>
<gene>
    <name evidence="6" type="ORF">THTE_2205</name>
</gene>
<dbReference type="RefSeq" id="WP_095415029.1">
    <property type="nucleotide sequence ID" value="NZ_CP018477.1"/>
</dbReference>
<dbReference type="InterPro" id="IPR026170">
    <property type="entry name" value="FAM173A/B"/>
</dbReference>
<feature type="chain" id="PRO_5012809567" description="Methyltransferase domain-containing protein" evidence="4">
    <location>
        <begin position="23"/>
        <end position="206"/>
    </location>
</feature>
<accession>A0A286RFT1</accession>
<dbReference type="GO" id="GO:0016279">
    <property type="term" value="F:protein-lysine N-methyltransferase activity"/>
    <property type="evidence" value="ECO:0007669"/>
    <property type="project" value="InterPro"/>
</dbReference>
<evidence type="ECO:0000256" key="2">
    <source>
        <dbReference type="ARBA" id="ARBA00022679"/>
    </source>
</evidence>
<keyword evidence="1" id="KW-0489">Methyltransferase</keyword>
<dbReference type="AlphaFoldDB" id="A0A286RFT1"/>
<feature type="signal peptide" evidence="4">
    <location>
        <begin position="1"/>
        <end position="22"/>
    </location>
</feature>
<dbReference type="GO" id="GO:0032259">
    <property type="term" value="P:methylation"/>
    <property type="evidence" value="ECO:0007669"/>
    <property type="project" value="UniProtKB-KW"/>
</dbReference>
<keyword evidence="7" id="KW-1185">Reference proteome</keyword>
<evidence type="ECO:0000313" key="6">
    <source>
        <dbReference type="EMBL" id="ASV74807.1"/>
    </source>
</evidence>
<dbReference type="Proteomes" id="UP000215086">
    <property type="component" value="Chromosome"/>
</dbReference>
<dbReference type="InterPro" id="IPR029063">
    <property type="entry name" value="SAM-dependent_MTases_sf"/>
</dbReference>
<keyword evidence="4" id="KW-0732">Signal</keyword>
<reference evidence="6 7" key="1">
    <citation type="journal article" name="Front. Microbiol.">
        <title>Sugar Metabolism of the First Thermophilic Planctomycete Thermogutta terrifontis: Comparative Genomic and Transcriptomic Approaches.</title>
        <authorList>
            <person name="Elcheninov A.G."/>
            <person name="Menzel P."/>
            <person name="Gudbergsdottir S.R."/>
            <person name="Slesarev A.I."/>
            <person name="Kadnikov V.V."/>
            <person name="Krogh A."/>
            <person name="Bonch-Osmolovskaya E.A."/>
            <person name="Peng X."/>
            <person name="Kublanov I.V."/>
        </authorList>
    </citation>
    <scope>NUCLEOTIDE SEQUENCE [LARGE SCALE GENOMIC DNA]</scope>
    <source>
        <strain evidence="6 7">R1</strain>
    </source>
</reference>
<proteinExistence type="predicted"/>
<evidence type="ECO:0000259" key="5">
    <source>
        <dbReference type="Pfam" id="PF13847"/>
    </source>
</evidence>
<evidence type="ECO:0000256" key="1">
    <source>
        <dbReference type="ARBA" id="ARBA00022603"/>
    </source>
</evidence>
<keyword evidence="2" id="KW-0808">Transferase</keyword>
<feature type="domain" description="Methyltransferase" evidence="5">
    <location>
        <begin position="70"/>
        <end position="172"/>
    </location>
</feature>
<dbReference type="PANTHER" id="PTHR13610">
    <property type="entry name" value="METHYLTRANSFERASE DOMAIN-CONTAINING PROTEIN"/>
    <property type="match status" value="1"/>
</dbReference>
<dbReference type="KEGG" id="ttf:THTE_2205"/>
<dbReference type="PANTHER" id="PTHR13610:SF11">
    <property type="entry name" value="METHYLTRANSFERASE DOMAIN-CONTAINING PROTEIN"/>
    <property type="match status" value="1"/>
</dbReference>
<dbReference type="OrthoDB" id="281208at2"/>
<dbReference type="SUPFAM" id="SSF53335">
    <property type="entry name" value="S-adenosyl-L-methionine-dependent methyltransferases"/>
    <property type="match status" value="1"/>
</dbReference>
<dbReference type="CDD" id="cd02440">
    <property type="entry name" value="AdoMet_MTases"/>
    <property type="match status" value="1"/>
</dbReference>
<dbReference type="EMBL" id="CP018477">
    <property type="protein sequence ID" value="ASV74807.1"/>
    <property type="molecule type" value="Genomic_DNA"/>
</dbReference>
<evidence type="ECO:0000256" key="4">
    <source>
        <dbReference type="SAM" id="SignalP"/>
    </source>
</evidence>
<dbReference type="InterPro" id="IPR025714">
    <property type="entry name" value="Methyltranfer_dom"/>
</dbReference>
<keyword evidence="3" id="KW-0949">S-adenosyl-L-methionine</keyword>
<dbReference type="Pfam" id="PF13847">
    <property type="entry name" value="Methyltransf_31"/>
    <property type="match status" value="1"/>
</dbReference>
<organism evidence="6 7">
    <name type="scientific">Thermogutta terrifontis</name>
    <dbReference type="NCBI Taxonomy" id="1331910"/>
    <lineage>
        <taxon>Bacteria</taxon>
        <taxon>Pseudomonadati</taxon>
        <taxon>Planctomycetota</taxon>
        <taxon>Planctomycetia</taxon>
        <taxon>Pirellulales</taxon>
        <taxon>Thermoguttaceae</taxon>
        <taxon>Thermogutta</taxon>
    </lineage>
</organism>
<evidence type="ECO:0000256" key="3">
    <source>
        <dbReference type="ARBA" id="ARBA00022691"/>
    </source>
</evidence>
<sequence length="206" mass="23100">MKRLWILLLGACLLAVTSAVLAFEAATAEKSGQTAAAKEEEPKFIRTPDVIYVPTPYEVVEKMLEVAQVKKGDVVYDLGCGDGRIVVTAAKKYGVRAVGFDIDPERIKEARENVRKNGVEDLVRIEQKDIFTLDLSEATVVTLYLLPQLNVKLIPQLEKLKPGSRIVSHDFDMDGVIPDKVIHFKPKGQREHTIYLWTTPLKKEKN</sequence>
<name>A0A286RFT1_9BACT</name>
<dbReference type="Gene3D" id="3.40.50.150">
    <property type="entry name" value="Vaccinia Virus protein VP39"/>
    <property type="match status" value="1"/>
</dbReference>